<keyword evidence="2 5" id="KW-0812">Transmembrane</keyword>
<feature type="transmembrane region" description="Helical" evidence="5">
    <location>
        <begin position="153"/>
        <end position="173"/>
    </location>
</feature>
<accession>A0A1H4YGC3</accession>
<feature type="transmembrane region" description="Helical" evidence="5">
    <location>
        <begin position="129"/>
        <end position="147"/>
    </location>
</feature>
<dbReference type="InterPro" id="IPR050925">
    <property type="entry name" value="Rhomboid_protease_S54"/>
</dbReference>
<dbReference type="AlphaFoldDB" id="A0A1H4YGC3"/>
<evidence type="ECO:0000313" key="8">
    <source>
        <dbReference type="Proteomes" id="UP000198992"/>
    </source>
</evidence>
<dbReference type="GO" id="GO:0006508">
    <property type="term" value="P:proteolysis"/>
    <property type="evidence" value="ECO:0007669"/>
    <property type="project" value="UniProtKB-KW"/>
</dbReference>
<dbReference type="Gene3D" id="1.20.1540.10">
    <property type="entry name" value="Rhomboid-like"/>
    <property type="match status" value="1"/>
</dbReference>
<evidence type="ECO:0000259" key="6">
    <source>
        <dbReference type="Pfam" id="PF01694"/>
    </source>
</evidence>
<dbReference type="Proteomes" id="UP000198992">
    <property type="component" value="Unassembled WGS sequence"/>
</dbReference>
<dbReference type="InterPro" id="IPR035952">
    <property type="entry name" value="Rhomboid-like_sf"/>
</dbReference>
<dbReference type="GO" id="GO:0004252">
    <property type="term" value="F:serine-type endopeptidase activity"/>
    <property type="evidence" value="ECO:0007669"/>
    <property type="project" value="InterPro"/>
</dbReference>
<keyword evidence="7" id="KW-0645">Protease</keyword>
<feature type="transmembrane region" description="Helical" evidence="5">
    <location>
        <begin position="225"/>
        <end position="243"/>
    </location>
</feature>
<dbReference type="PANTHER" id="PTHR43731">
    <property type="entry name" value="RHOMBOID PROTEASE"/>
    <property type="match status" value="1"/>
</dbReference>
<evidence type="ECO:0000313" key="7">
    <source>
        <dbReference type="EMBL" id="SED17056.1"/>
    </source>
</evidence>
<dbReference type="PANTHER" id="PTHR43731:SF26">
    <property type="entry name" value="RHOMBOID-LIKE PROTEIN 10, CHLOROPLASTIC"/>
    <property type="match status" value="1"/>
</dbReference>
<sequence>MLATARGPRSRNMIARSEETQMIPIRNAVPSRYPPVITWMLIAANCLVFIFQDSLSPSELVLLVRQFALIPALYSDFLASGETDLAASDFLPFFTMMFLHGGWLHLILNMWTLWLFGPSIEDRLGHGRYLAFYLVCGLAASLAHVLFNPVSIVPALGASGAIAGILGCFMRLFPLARIVVIVPILFIPLFVEVHAFVFIGLWFLLQLFQSTMGLLLPSSSGDVAWWAHVGGFLAGFALGPLLVRSRQRYRVYYPDEGMFGFDPEGRM</sequence>
<feature type="transmembrane region" description="Helical" evidence="5">
    <location>
        <begin position="93"/>
        <end position="117"/>
    </location>
</feature>
<keyword evidence="3 5" id="KW-1133">Transmembrane helix</keyword>
<evidence type="ECO:0000256" key="5">
    <source>
        <dbReference type="SAM" id="Phobius"/>
    </source>
</evidence>
<keyword evidence="7" id="KW-0378">Hydrolase</keyword>
<comment type="subcellular location">
    <subcellularLocation>
        <location evidence="1">Membrane</location>
        <topology evidence="1">Multi-pass membrane protein</topology>
    </subcellularLocation>
</comment>
<dbReference type="SUPFAM" id="SSF144091">
    <property type="entry name" value="Rhomboid-like"/>
    <property type="match status" value="1"/>
</dbReference>
<feature type="transmembrane region" description="Helical" evidence="5">
    <location>
        <begin position="33"/>
        <end position="51"/>
    </location>
</feature>
<dbReference type="GO" id="GO:0016020">
    <property type="term" value="C:membrane"/>
    <property type="evidence" value="ECO:0007669"/>
    <property type="project" value="UniProtKB-SubCell"/>
</dbReference>
<dbReference type="InterPro" id="IPR022764">
    <property type="entry name" value="Peptidase_S54_rhomboid_dom"/>
</dbReference>
<dbReference type="FunFam" id="1.20.1540.10:FF:000027">
    <property type="entry name" value="Rhomboid family intramembrane serine protease"/>
    <property type="match status" value="1"/>
</dbReference>
<keyword evidence="4 5" id="KW-0472">Membrane</keyword>
<organism evidence="7 8">
    <name type="scientific">Bradyrhizobium erythrophlei</name>
    <dbReference type="NCBI Taxonomy" id="1437360"/>
    <lineage>
        <taxon>Bacteria</taxon>
        <taxon>Pseudomonadati</taxon>
        <taxon>Pseudomonadota</taxon>
        <taxon>Alphaproteobacteria</taxon>
        <taxon>Hyphomicrobiales</taxon>
        <taxon>Nitrobacteraceae</taxon>
        <taxon>Bradyrhizobium</taxon>
    </lineage>
</organism>
<evidence type="ECO:0000256" key="4">
    <source>
        <dbReference type="ARBA" id="ARBA00023136"/>
    </source>
</evidence>
<gene>
    <name evidence="7" type="ORF">SAMN05444164_3943</name>
</gene>
<feature type="domain" description="Peptidase S54 rhomboid" evidence="6">
    <location>
        <begin position="90"/>
        <end position="244"/>
    </location>
</feature>
<protein>
    <submittedName>
        <fullName evidence="7">Membrane associated serine protease, rhomboid family</fullName>
    </submittedName>
</protein>
<feature type="transmembrane region" description="Helical" evidence="5">
    <location>
        <begin position="180"/>
        <end position="205"/>
    </location>
</feature>
<proteinExistence type="predicted"/>
<dbReference type="EMBL" id="FNTH01000001">
    <property type="protein sequence ID" value="SED17056.1"/>
    <property type="molecule type" value="Genomic_DNA"/>
</dbReference>
<name>A0A1H4YGC3_9BRAD</name>
<dbReference type="Pfam" id="PF01694">
    <property type="entry name" value="Rhomboid"/>
    <property type="match status" value="1"/>
</dbReference>
<evidence type="ECO:0000256" key="3">
    <source>
        <dbReference type="ARBA" id="ARBA00022989"/>
    </source>
</evidence>
<evidence type="ECO:0000256" key="1">
    <source>
        <dbReference type="ARBA" id="ARBA00004141"/>
    </source>
</evidence>
<evidence type="ECO:0000256" key="2">
    <source>
        <dbReference type="ARBA" id="ARBA00022692"/>
    </source>
</evidence>
<reference evidence="7 8" key="1">
    <citation type="submission" date="2016-10" db="EMBL/GenBank/DDBJ databases">
        <authorList>
            <person name="de Groot N.N."/>
        </authorList>
    </citation>
    <scope>NUCLEOTIDE SEQUENCE [LARGE SCALE GENOMIC DNA]</scope>
    <source>
        <strain evidence="7 8">MT12</strain>
    </source>
</reference>